<dbReference type="GO" id="GO:0008270">
    <property type="term" value="F:zinc ion binding"/>
    <property type="evidence" value="ECO:0007669"/>
    <property type="project" value="UniProtKB-KW"/>
</dbReference>
<feature type="region of interest" description="Disordered" evidence="2">
    <location>
        <begin position="1"/>
        <end position="29"/>
    </location>
</feature>
<keyword evidence="1" id="KW-0862">Zinc</keyword>
<organism evidence="4 5">
    <name type="scientific">Euroglyphus maynei</name>
    <name type="common">Mayne's house dust mite</name>
    <dbReference type="NCBI Taxonomy" id="6958"/>
    <lineage>
        <taxon>Eukaryota</taxon>
        <taxon>Metazoa</taxon>
        <taxon>Ecdysozoa</taxon>
        <taxon>Arthropoda</taxon>
        <taxon>Chelicerata</taxon>
        <taxon>Arachnida</taxon>
        <taxon>Acari</taxon>
        <taxon>Acariformes</taxon>
        <taxon>Sarcoptiformes</taxon>
        <taxon>Astigmata</taxon>
        <taxon>Psoroptidia</taxon>
        <taxon>Analgoidea</taxon>
        <taxon>Pyroglyphidae</taxon>
        <taxon>Pyroglyphinae</taxon>
        <taxon>Euroglyphus</taxon>
    </lineage>
</organism>
<dbReference type="InterPro" id="IPR013087">
    <property type="entry name" value="Znf_C2H2_type"/>
</dbReference>
<proteinExistence type="predicted"/>
<dbReference type="InterPro" id="IPR039149">
    <property type="entry name" value="ZNF800"/>
</dbReference>
<evidence type="ECO:0000256" key="2">
    <source>
        <dbReference type="SAM" id="MobiDB-lite"/>
    </source>
</evidence>
<dbReference type="SUPFAM" id="SSF57667">
    <property type="entry name" value="beta-beta-alpha zinc fingers"/>
    <property type="match status" value="1"/>
</dbReference>
<dbReference type="InterPro" id="IPR036236">
    <property type="entry name" value="Znf_C2H2_sf"/>
</dbReference>
<dbReference type="PROSITE" id="PS50157">
    <property type="entry name" value="ZINC_FINGER_C2H2_2"/>
    <property type="match status" value="1"/>
</dbReference>
<name>A0A1Y3AV17_EURMA</name>
<feature type="domain" description="C2H2-type" evidence="3">
    <location>
        <begin position="82"/>
        <end position="113"/>
    </location>
</feature>
<keyword evidence="5" id="KW-1185">Reference proteome</keyword>
<dbReference type="PANTHER" id="PTHR21020:SF0">
    <property type="entry name" value="ZINC FINGER PROTEIN 800"/>
    <property type="match status" value="1"/>
</dbReference>
<dbReference type="PANTHER" id="PTHR21020">
    <property type="entry name" value="ZINC FINGER PROTEIN 800"/>
    <property type="match status" value="1"/>
</dbReference>
<evidence type="ECO:0000259" key="3">
    <source>
        <dbReference type="PROSITE" id="PS50157"/>
    </source>
</evidence>
<evidence type="ECO:0000313" key="4">
    <source>
        <dbReference type="EMBL" id="OTF72319.1"/>
    </source>
</evidence>
<evidence type="ECO:0000256" key="1">
    <source>
        <dbReference type="PROSITE-ProRule" id="PRU00042"/>
    </source>
</evidence>
<gene>
    <name evidence="4" type="ORF">BLA29_001569</name>
</gene>
<keyword evidence="1" id="KW-0479">Metal-binding</keyword>
<dbReference type="Proteomes" id="UP000194236">
    <property type="component" value="Unassembled WGS sequence"/>
</dbReference>
<evidence type="ECO:0000313" key="5">
    <source>
        <dbReference type="Proteomes" id="UP000194236"/>
    </source>
</evidence>
<sequence length="169" mass="19248">MVKKRSFTNKTVTGPSSSSSSTPNIKPEDRKTLEDDLNLLDHSIIREPINVGIKNVHQIITCISDGTKEIKDLILNECNIIYECRVCRNLFRSLANFLAHKRLYCKEHCCEQMVLFNQDWFSKKQDKLAKPEALSLDTESSSKKSVSILEENSKNNEIKSNENLAVTDT</sequence>
<feature type="non-terminal residue" evidence="4">
    <location>
        <position position="169"/>
    </location>
</feature>
<reference evidence="4 5" key="1">
    <citation type="submission" date="2017-03" db="EMBL/GenBank/DDBJ databases">
        <title>Genome Survey of Euroglyphus maynei.</title>
        <authorList>
            <person name="Arlian L.G."/>
            <person name="Morgan M.S."/>
            <person name="Rider S.D."/>
        </authorList>
    </citation>
    <scope>NUCLEOTIDE SEQUENCE [LARGE SCALE GENOMIC DNA]</scope>
    <source>
        <strain evidence="4">Arlian Lab</strain>
        <tissue evidence="4">Whole body</tissue>
    </source>
</reference>
<comment type="caution">
    <text evidence="4">The sequence shown here is derived from an EMBL/GenBank/DDBJ whole genome shotgun (WGS) entry which is preliminary data.</text>
</comment>
<dbReference type="AlphaFoldDB" id="A0A1Y3AV17"/>
<dbReference type="OrthoDB" id="10066279at2759"/>
<accession>A0A1Y3AV17</accession>
<protein>
    <submittedName>
        <fullName evidence="4">Zinc finger domain-containing protein</fullName>
    </submittedName>
</protein>
<dbReference type="EMBL" id="MUJZ01056794">
    <property type="protein sequence ID" value="OTF72319.1"/>
    <property type="molecule type" value="Genomic_DNA"/>
</dbReference>
<keyword evidence="1" id="KW-0863">Zinc-finger</keyword>